<sequence length="208" mass="22887">MPYTLISLLGSLTSLTSLLFFINDPSLHSVTYGSGFPPRIHSHDYTVNRKNFYVYKVCSASTSLNKQAVKRLKYATVSFYVVCFFVEVVILACWTVGGVKPVPRQVTFHEFTVMTCSPVKGSEAVAMYAFNSLILVALLSVAVMTRNISPEYSETSFLVLLAFGLLLVALLIIGLDADSHVVIKQAVCLWAASLLVPFSWSDPLCLKS</sequence>
<comment type="subcellular location">
    <subcellularLocation>
        <location evidence="1">Membrane</location>
        <topology evidence="1">Multi-pass membrane protein</topology>
    </subcellularLocation>
</comment>
<feature type="domain" description="G-protein coupled receptors family 3 profile" evidence="6">
    <location>
        <begin position="50"/>
        <end position="189"/>
    </location>
</feature>
<keyword evidence="2 5" id="KW-0812">Transmembrane</keyword>
<dbReference type="InterPro" id="IPR017978">
    <property type="entry name" value="GPCR_3_C"/>
</dbReference>
<evidence type="ECO:0000256" key="1">
    <source>
        <dbReference type="ARBA" id="ARBA00004141"/>
    </source>
</evidence>
<keyword evidence="3 5" id="KW-1133">Transmembrane helix</keyword>
<name>A0A1Y2BU54_9FUNG</name>
<evidence type="ECO:0000313" key="7">
    <source>
        <dbReference type="EMBL" id="ORY38214.1"/>
    </source>
</evidence>
<accession>A0A1Y2BU54</accession>
<evidence type="ECO:0000256" key="4">
    <source>
        <dbReference type="ARBA" id="ARBA00023136"/>
    </source>
</evidence>
<dbReference type="Proteomes" id="UP000193642">
    <property type="component" value="Unassembled WGS sequence"/>
</dbReference>
<protein>
    <recommendedName>
        <fullName evidence="6">G-protein coupled receptors family 3 profile domain-containing protein</fullName>
    </recommendedName>
</protein>
<evidence type="ECO:0000256" key="2">
    <source>
        <dbReference type="ARBA" id="ARBA00022692"/>
    </source>
</evidence>
<feature type="transmembrane region" description="Helical" evidence="5">
    <location>
        <begin position="6"/>
        <end position="22"/>
    </location>
</feature>
<keyword evidence="8" id="KW-1185">Reference proteome</keyword>
<dbReference type="GO" id="GO:0016020">
    <property type="term" value="C:membrane"/>
    <property type="evidence" value="ECO:0007669"/>
    <property type="project" value="UniProtKB-SubCell"/>
</dbReference>
<dbReference type="GO" id="GO:0004930">
    <property type="term" value="F:G protein-coupled receptor activity"/>
    <property type="evidence" value="ECO:0007669"/>
    <property type="project" value="InterPro"/>
</dbReference>
<evidence type="ECO:0000259" key="6">
    <source>
        <dbReference type="Pfam" id="PF00003"/>
    </source>
</evidence>
<feature type="transmembrane region" description="Helical" evidence="5">
    <location>
        <begin position="157"/>
        <end position="175"/>
    </location>
</feature>
<gene>
    <name evidence="7" type="ORF">BCR33DRAFT_434697</name>
</gene>
<proteinExistence type="predicted"/>
<dbReference type="EMBL" id="MCGO01000045">
    <property type="protein sequence ID" value="ORY38214.1"/>
    <property type="molecule type" value="Genomic_DNA"/>
</dbReference>
<comment type="caution">
    <text evidence="7">The sequence shown here is derived from an EMBL/GenBank/DDBJ whole genome shotgun (WGS) entry which is preliminary data.</text>
</comment>
<evidence type="ECO:0000313" key="8">
    <source>
        <dbReference type="Proteomes" id="UP000193642"/>
    </source>
</evidence>
<feature type="transmembrane region" description="Helical" evidence="5">
    <location>
        <begin position="125"/>
        <end position="145"/>
    </location>
</feature>
<reference evidence="7 8" key="1">
    <citation type="submission" date="2016-07" db="EMBL/GenBank/DDBJ databases">
        <title>Pervasive Adenine N6-methylation of Active Genes in Fungi.</title>
        <authorList>
            <consortium name="DOE Joint Genome Institute"/>
            <person name="Mondo S.J."/>
            <person name="Dannebaum R.O."/>
            <person name="Kuo R.C."/>
            <person name="Labutti K."/>
            <person name="Haridas S."/>
            <person name="Kuo A."/>
            <person name="Salamov A."/>
            <person name="Ahrendt S.R."/>
            <person name="Lipzen A."/>
            <person name="Sullivan W."/>
            <person name="Andreopoulos W.B."/>
            <person name="Clum A."/>
            <person name="Lindquist E."/>
            <person name="Daum C."/>
            <person name="Ramamoorthy G.K."/>
            <person name="Gryganskyi A."/>
            <person name="Culley D."/>
            <person name="Magnuson J.K."/>
            <person name="James T.Y."/>
            <person name="O'Malley M.A."/>
            <person name="Stajich J.E."/>
            <person name="Spatafora J.W."/>
            <person name="Visel A."/>
            <person name="Grigoriev I.V."/>
        </authorList>
    </citation>
    <scope>NUCLEOTIDE SEQUENCE [LARGE SCALE GENOMIC DNA]</scope>
    <source>
        <strain evidence="7 8">JEL800</strain>
    </source>
</reference>
<dbReference type="Pfam" id="PF00003">
    <property type="entry name" value="7tm_3"/>
    <property type="match status" value="1"/>
</dbReference>
<organism evidence="7 8">
    <name type="scientific">Rhizoclosmatium globosum</name>
    <dbReference type="NCBI Taxonomy" id="329046"/>
    <lineage>
        <taxon>Eukaryota</taxon>
        <taxon>Fungi</taxon>
        <taxon>Fungi incertae sedis</taxon>
        <taxon>Chytridiomycota</taxon>
        <taxon>Chytridiomycota incertae sedis</taxon>
        <taxon>Chytridiomycetes</taxon>
        <taxon>Chytridiales</taxon>
        <taxon>Chytriomycetaceae</taxon>
        <taxon>Rhizoclosmatium</taxon>
    </lineage>
</organism>
<evidence type="ECO:0000256" key="5">
    <source>
        <dbReference type="SAM" id="Phobius"/>
    </source>
</evidence>
<keyword evidence="4 5" id="KW-0472">Membrane</keyword>
<feature type="transmembrane region" description="Helical" evidence="5">
    <location>
        <begin position="74"/>
        <end position="97"/>
    </location>
</feature>
<evidence type="ECO:0000256" key="3">
    <source>
        <dbReference type="ARBA" id="ARBA00022989"/>
    </source>
</evidence>
<dbReference type="AlphaFoldDB" id="A0A1Y2BU54"/>